<geneLocation type="plasmid" evidence="1 2">
    <name>unnamed1</name>
</geneLocation>
<name>A0ABY9K8Q2_9HYPH</name>
<dbReference type="Proteomes" id="UP001225788">
    <property type="component" value="Plasmid unnamed1"/>
</dbReference>
<keyword evidence="1" id="KW-0614">Plasmid</keyword>
<protein>
    <submittedName>
        <fullName evidence="1">Uncharacterized protein</fullName>
    </submittedName>
</protein>
<reference evidence="1 2" key="1">
    <citation type="submission" date="2023-08" db="EMBL/GenBank/DDBJ databases">
        <title>Pathogen: clinical or host-associated sample.</title>
        <authorList>
            <person name="Hergert J."/>
            <person name="Casey R."/>
            <person name="Wagner J."/>
            <person name="Young E.L."/>
            <person name="Oakeson K.F."/>
        </authorList>
    </citation>
    <scope>NUCLEOTIDE SEQUENCE [LARGE SCALE GENOMIC DNA]</scope>
    <source>
        <strain evidence="1 2">UPHL-collab-2</strain>
        <plasmid evidence="1 2">unnamed1</plasmid>
    </source>
</reference>
<evidence type="ECO:0000313" key="2">
    <source>
        <dbReference type="Proteomes" id="UP001225788"/>
    </source>
</evidence>
<keyword evidence="2" id="KW-1185">Reference proteome</keyword>
<proteinExistence type="predicted"/>
<gene>
    <name evidence="1" type="ORF">Q9315_22525</name>
</gene>
<evidence type="ECO:0000313" key="1">
    <source>
        <dbReference type="EMBL" id="WLS04958.1"/>
    </source>
</evidence>
<organism evidence="1 2">
    <name type="scientific">Shinella oryzae</name>
    <dbReference type="NCBI Taxonomy" id="2871820"/>
    <lineage>
        <taxon>Bacteria</taxon>
        <taxon>Pseudomonadati</taxon>
        <taxon>Pseudomonadota</taxon>
        <taxon>Alphaproteobacteria</taxon>
        <taxon>Hyphomicrobiales</taxon>
        <taxon>Rhizobiaceae</taxon>
        <taxon>Shinella</taxon>
    </lineage>
</organism>
<dbReference type="RefSeq" id="WP_306161349.1">
    <property type="nucleotide sequence ID" value="NZ_CP132315.1"/>
</dbReference>
<dbReference type="EMBL" id="CP132315">
    <property type="protein sequence ID" value="WLS04958.1"/>
    <property type="molecule type" value="Genomic_DNA"/>
</dbReference>
<accession>A0ABY9K8Q2</accession>
<sequence>MTTTGVTASIPASLALVEAMAGSAKAKATAGMLGVDNWTSDHMSASFRLTAGQVALVVRNYLSFWKHETLPIPVADGFDEIALALSADAWSRTYRSQAIAVSISDRVRSRHGLIVVPDQKIKAGGIESRPFTRSLSSVSSIDRALETIAERYGSETAALVSLQLEYMPNDWFQERHKR</sequence>